<accession>E7RSW9</accession>
<dbReference type="Proteomes" id="UP000005580">
    <property type="component" value="Unassembled WGS sequence"/>
</dbReference>
<dbReference type="AlphaFoldDB" id="E7RSW9"/>
<evidence type="ECO:0000256" key="1">
    <source>
        <dbReference type="SAM" id="MobiDB-lite"/>
    </source>
</evidence>
<organism evidence="2 3">
    <name type="scientific">Hoylesella oralis ATCC 33269</name>
    <dbReference type="NCBI Taxonomy" id="873533"/>
    <lineage>
        <taxon>Bacteria</taxon>
        <taxon>Pseudomonadati</taxon>
        <taxon>Bacteroidota</taxon>
        <taxon>Bacteroidia</taxon>
        <taxon>Bacteroidales</taxon>
        <taxon>Prevotellaceae</taxon>
        <taxon>Hoylesella</taxon>
    </lineage>
</organism>
<proteinExistence type="predicted"/>
<comment type="caution">
    <text evidence="2">The sequence shown here is derived from an EMBL/GenBank/DDBJ whole genome shotgun (WGS) entry which is preliminary data.</text>
</comment>
<evidence type="ECO:0000313" key="3">
    <source>
        <dbReference type="Proteomes" id="UP000005580"/>
    </source>
</evidence>
<reference evidence="2" key="1">
    <citation type="submission" date="2011-01" db="EMBL/GenBank/DDBJ databases">
        <authorList>
            <person name="Muzny D."/>
            <person name="Qin X."/>
            <person name="Buhay C."/>
            <person name="Dugan-Rocha S."/>
            <person name="Ding Y."/>
            <person name="Chen G."/>
            <person name="Hawes A."/>
            <person name="Holder M."/>
            <person name="Jhangiani S."/>
            <person name="Johnson A."/>
            <person name="Khan Z."/>
            <person name="Li Z."/>
            <person name="Liu W."/>
            <person name="Liu X."/>
            <person name="Perez L."/>
            <person name="Shen H."/>
            <person name="Wang Q."/>
            <person name="Watt J."/>
            <person name="Xi L."/>
            <person name="Xin Y."/>
            <person name="Zhou J."/>
            <person name="Deng J."/>
            <person name="Jiang H."/>
            <person name="Liu Y."/>
            <person name="Qu J."/>
            <person name="Song X.-Z."/>
            <person name="Zhang L."/>
            <person name="Villasana D."/>
            <person name="Johnson A."/>
            <person name="Liu J."/>
            <person name="Liyanage D."/>
            <person name="Lorensuhewa L."/>
            <person name="Robinson T."/>
            <person name="Song A."/>
            <person name="Song B.-B."/>
            <person name="Dinh H."/>
            <person name="Thornton R."/>
            <person name="Coyle M."/>
            <person name="Francisco L."/>
            <person name="Jackson L."/>
            <person name="Javaid M."/>
            <person name="Korchina V."/>
            <person name="Kovar C."/>
            <person name="Mata R."/>
            <person name="Mathew T."/>
            <person name="Ngo R."/>
            <person name="Nguyen L."/>
            <person name="Nguyen N."/>
            <person name="Okwuonu G."/>
            <person name="Ongeri F."/>
            <person name="Pham C."/>
            <person name="Simmons D."/>
            <person name="Wilczek-Boney K."/>
            <person name="Hale W."/>
            <person name="Jakkamsetti A."/>
            <person name="Pham P."/>
            <person name="Ruth R."/>
            <person name="San Lucas F."/>
            <person name="Warren J."/>
            <person name="Zhang J."/>
            <person name="Zhao Z."/>
            <person name="Zhou C."/>
            <person name="Zhu D."/>
            <person name="Lee S."/>
            <person name="Bess C."/>
            <person name="Blankenburg K."/>
            <person name="Forbes L."/>
            <person name="Fu Q."/>
            <person name="Gubbala S."/>
            <person name="Hirani K."/>
            <person name="Jayaseelan J.C."/>
            <person name="Lara F."/>
            <person name="Munidasa M."/>
            <person name="Palculict T."/>
            <person name="Patil S."/>
            <person name="Pu L.-L."/>
            <person name="Saada N."/>
            <person name="Tang L."/>
            <person name="Weissenberger G."/>
            <person name="Zhu Y."/>
            <person name="Hemphill L."/>
            <person name="Shang Y."/>
            <person name="Youmans B."/>
            <person name="Ayvaz T."/>
            <person name="Ross M."/>
            <person name="Santibanez J."/>
            <person name="Aqrawi P."/>
            <person name="Gross S."/>
            <person name="Joshi V."/>
            <person name="Fowler G."/>
            <person name="Nazareth L."/>
            <person name="Reid J."/>
            <person name="Worley K."/>
            <person name="Petrosino J."/>
            <person name="Highlander S."/>
            <person name="Gibbs R."/>
        </authorList>
    </citation>
    <scope>NUCLEOTIDE SEQUENCE [LARGE SCALE GENOMIC DNA]</scope>
    <source>
        <strain evidence="2">ATCC 33269</strain>
    </source>
</reference>
<keyword evidence="3" id="KW-1185">Reference proteome</keyword>
<feature type="compositionally biased region" description="Acidic residues" evidence="1">
    <location>
        <begin position="24"/>
        <end position="43"/>
    </location>
</feature>
<protein>
    <submittedName>
        <fullName evidence="2">Uncharacterized protein</fullName>
    </submittedName>
</protein>
<gene>
    <name evidence="2" type="ORF">HMPREF0663_12387</name>
</gene>
<sequence>MDVNELMISASPGVGPAKHSGDPDFLDEEWEEEDTDNEEQLFL</sequence>
<evidence type="ECO:0000313" key="2">
    <source>
        <dbReference type="EMBL" id="EFZ36320.1"/>
    </source>
</evidence>
<name>E7RSW9_9BACT</name>
<dbReference type="EMBL" id="AEPE02000006">
    <property type="protein sequence ID" value="EFZ36320.1"/>
    <property type="molecule type" value="Genomic_DNA"/>
</dbReference>
<dbReference type="HOGENOM" id="CLU_211024_0_0_10"/>
<feature type="region of interest" description="Disordered" evidence="1">
    <location>
        <begin position="1"/>
        <end position="43"/>
    </location>
</feature>